<feature type="transmembrane region" description="Helical" evidence="2">
    <location>
        <begin position="71"/>
        <end position="104"/>
    </location>
</feature>
<dbReference type="AlphaFoldDB" id="A0AAE3D8L2"/>
<name>A0AAE3D8L2_9FIRM</name>
<organism evidence="3 4">
    <name type="scientific">Waltera acetigignens</name>
    <dbReference type="NCBI Taxonomy" id="2981769"/>
    <lineage>
        <taxon>Bacteria</taxon>
        <taxon>Bacillati</taxon>
        <taxon>Bacillota</taxon>
        <taxon>Clostridia</taxon>
        <taxon>Lachnospirales</taxon>
        <taxon>Lachnospiraceae</taxon>
        <taxon>Waltera</taxon>
    </lineage>
</organism>
<keyword evidence="4" id="KW-1185">Reference proteome</keyword>
<keyword evidence="2" id="KW-1133">Transmembrane helix</keyword>
<keyword evidence="2" id="KW-0812">Transmembrane</keyword>
<feature type="compositionally biased region" description="Polar residues" evidence="1">
    <location>
        <begin position="1"/>
        <end position="11"/>
    </location>
</feature>
<comment type="caution">
    <text evidence="3">The sequence shown here is derived from an EMBL/GenBank/DDBJ whole genome shotgun (WGS) entry which is preliminary data.</text>
</comment>
<evidence type="ECO:0000313" key="3">
    <source>
        <dbReference type="EMBL" id="MCC2119686.1"/>
    </source>
</evidence>
<dbReference type="Proteomes" id="UP001197795">
    <property type="component" value="Unassembled WGS sequence"/>
</dbReference>
<gene>
    <name evidence="3" type="ORF">LKD75_08830</name>
</gene>
<feature type="compositionally biased region" description="Low complexity" evidence="1">
    <location>
        <begin position="12"/>
        <end position="28"/>
    </location>
</feature>
<protein>
    <submittedName>
        <fullName evidence="3">DUF4190 domain-containing protein</fullName>
    </submittedName>
</protein>
<sequence length="150" mass="15655">MDGQNFENENNVTVDTTATEVSSAAETVQETPVTEQPVNNYQDYTANVQPQAAATAPVQQPENKETNVLAIVSLVLGILSIVLGCCTGWIGALFGIGGIICAVFANKQGKTGLAKAGLICSIIGIVLGIIITILAAVFSVAFMSELANYY</sequence>
<proteinExistence type="predicted"/>
<dbReference type="RefSeq" id="WP_022312891.1">
    <property type="nucleotide sequence ID" value="NZ_JAJEPV010000018.1"/>
</dbReference>
<feature type="region of interest" description="Disordered" evidence="1">
    <location>
        <begin position="1"/>
        <end position="32"/>
    </location>
</feature>
<accession>A0AAE3D8L2</accession>
<evidence type="ECO:0000256" key="1">
    <source>
        <dbReference type="SAM" id="MobiDB-lite"/>
    </source>
</evidence>
<feature type="transmembrane region" description="Helical" evidence="2">
    <location>
        <begin position="116"/>
        <end position="142"/>
    </location>
</feature>
<reference evidence="3 4" key="1">
    <citation type="submission" date="2021-10" db="EMBL/GenBank/DDBJ databases">
        <title>Anaerobic single-cell dispensing facilitates the cultivation of human gut bacteria.</title>
        <authorList>
            <person name="Afrizal A."/>
        </authorList>
    </citation>
    <scope>NUCLEOTIDE SEQUENCE [LARGE SCALE GENOMIC DNA]</scope>
    <source>
        <strain evidence="3 4">CLA-AA-H273</strain>
    </source>
</reference>
<dbReference type="EMBL" id="JAJEPV010000018">
    <property type="protein sequence ID" value="MCC2119686.1"/>
    <property type="molecule type" value="Genomic_DNA"/>
</dbReference>
<evidence type="ECO:0000256" key="2">
    <source>
        <dbReference type="SAM" id="Phobius"/>
    </source>
</evidence>
<keyword evidence="2" id="KW-0472">Membrane</keyword>
<evidence type="ECO:0000313" key="4">
    <source>
        <dbReference type="Proteomes" id="UP001197795"/>
    </source>
</evidence>